<dbReference type="PROSITE" id="PS50157">
    <property type="entry name" value="ZINC_FINGER_C2H2_2"/>
    <property type="match status" value="1"/>
</dbReference>
<keyword evidence="2" id="KW-0677">Repeat</keyword>
<evidence type="ECO:0000256" key="3">
    <source>
        <dbReference type="ARBA" id="ARBA00022771"/>
    </source>
</evidence>
<evidence type="ECO:0000256" key="5">
    <source>
        <dbReference type="PROSITE-ProRule" id="PRU00042"/>
    </source>
</evidence>
<dbReference type="InterPro" id="IPR013087">
    <property type="entry name" value="Znf_C2H2_type"/>
</dbReference>
<keyword evidence="4" id="KW-0862">Zinc</keyword>
<dbReference type="Gene3D" id="3.30.160.60">
    <property type="entry name" value="Classic Zinc Finger"/>
    <property type="match status" value="1"/>
</dbReference>
<dbReference type="Proteomes" id="UP001211065">
    <property type="component" value="Unassembled WGS sequence"/>
</dbReference>
<evidence type="ECO:0000256" key="1">
    <source>
        <dbReference type="ARBA" id="ARBA00022723"/>
    </source>
</evidence>
<accession>A0AAD5XXS5</accession>
<evidence type="ECO:0000313" key="8">
    <source>
        <dbReference type="EMBL" id="KAJ3208358.1"/>
    </source>
</evidence>
<comment type="caution">
    <text evidence="8">The sequence shown here is derived from an EMBL/GenBank/DDBJ whole genome shotgun (WGS) entry which is preliminary data.</text>
</comment>
<protein>
    <recommendedName>
        <fullName evidence="7">C2H2-type domain-containing protein</fullName>
    </recommendedName>
</protein>
<dbReference type="InterPro" id="IPR036236">
    <property type="entry name" value="Znf_C2H2_sf"/>
</dbReference>
<organism evidence="8 9">
    <name type="scientific">Clydaea vesicula</name>
    <dbReference type="NCBI Taxonomy" id="447962"/>
    <lineage>
        <taxon>Eukaryota</taxon>
        <taxon>Fungi</taxon>
        <taxon>Fungi incertae sedis</taxon>
        <taxon>Chytridiomycota</taxon>
        <taxon>Chytridiomycota incertae sedis</taxon>
        <taxon>Chytridiomycetes</taxon>
        <taxon>Lobulomycetales</taxon>
        <taxon>Lobulomycetaceae</taxon>
        <taxon>Clydaea</taxon>
    </lineage>
</organism>
<evidence type="ECO:0000256" key="6">
    <source>
        <dbReference type="SAM" id="MobiDB-lite"/>
    </source>
</evidence>
<dbReference type="AlphaFoldDB" id="A0AAD5XXS5"/>
<keyword evidence="3 5" id="KW-0863">Zinc-finger</keyword>
<evidence type="ECO:0000259" key="7">
    <source>
        <dbReference type="PROSITE" id="PS50157"/>
    </source>
</evidence>
<name>A0AAD5XXS5_9FUNG</name>
<dbReference type="EMBL" id="JADGJW010000999">
    <property type="protein sequence ID" value="KAJ3208358.1"/>
    <property type="molecule type" value="Genomic_DNA"/>
</dbReference>
<feature type="domain" description="C2H2-type" evidence="7">
    <location>
        <begin position="165"/>
        <end position="192"/>
    </location>
</feature>
<feature type="region of interest" description="Disordered" evidence="6">
    <location>
        <begin position="131"/>
        <end position="152"/>
    </location>
</feature>
<evidence type="ECO:0000256" key="4">
    <source>
        <dbReference type="ARBA" id="ARBA00022833"/>
    </source>
</evidence>
<keyword evidence="9" id="KW-1185">Reference proteome</keyword>
<proteinExistence type="predicted"/>
<evidence type="ECO:0000256" key="2">
    <source>
        <dbReference type="ARBA" id="ARBA00022737"/>
    </source>
</evidence>
<sequence>MNLNSKNTNFLELINSSYTINTWSSNIFNTNLPKKHITTSYPSPPSVTANCVDKKINISKIMSEVDLALPSFIHKSNNERRQEELQEGFTTEYHLLSTNKRNCYYEESTYKFSSSKSNSCTSNISLSPTIGYQSNETSESAPKRKMQEKKDPLNVARDEKKLKQFACLYCGRRFSRKDALKRHEVTRSNDRVCASDGRGKFKNISLKTLQKDVNIIELLWAFVDTPKPLTLNLIFVIVVFVKLYLNYLKLEIVSSCKHVFKMCWKLLGTGTVAGCGPIEERGTVGLPWVDHLVENIGQTLSIRS</sequence>
<keyword evidence="1" id="KW-0479">Metal-binding</keyword>
<reference evidence="8" key="1">
    <citation type="submission" date="2020-05" db="EMBL/GenBank/DDBJ databases">
        <title>Phylogenomic resolution of chytrid fungi.</title>
        <authorList>
            <person name="Stajich J.E."/>
            <person name="Amses K."/>
            <person name="Simmons R."/>
            <person name="Seto K."/>
            <person name="Myers J."/>
            <person name="Bonds A."/>
            <person name="Quandt C.A."/>
            <person name="Barry K."/>
            <person name="Liu P."/>
            <person name="Grigoriev I."/>
            <person name="Longcore J.E."/>
            <person name="James T.Y."/>
        </authorList>
    </citation>
    <scope>NUCLEOTIDE SEQUENCE</scope>
    <source>
        <strain evidence="8">JEL0476</strain>
    </source>
</reference>
<evidence type="ECO:0000313" key="9">
    <source>
        <dbReference type="Proteomes" id="UP001211065"/>
    </source>
</evidence>
<gene>
    <name evidence="8" type="ORF">HK099_008735</name>
</gene>
<feature type="compositionally biased region" description="Polar residues" evidence="6">
    <location>
        <begin position="131"/>
        <end position="140"/>
    </location>
</feature>
<dbReference type="FunFam" id="3.30.160.60:FF:000100">
    <property type="entry name" value="Zinc finger 45-like"/>
    <property type="match status" value="1"/>
</dbReference>
<dbReference type="GO" id="GO:0008270">
    <property type="term" value="F:zinc ion binding"/>
    <property type="evidence" value="ECO:0007669"/>
    <property type="project" value="UniProtKB-KW"/>
</dbReference>
<dbReference type="SUPFAM" id="SSF57667">
    <property type="entry name" value="beta-beta-alpha zinc fingers"/>
    <property type="match status" value="1"/>
</dbReference>